<dbReference type="EMBL" id="WMBB01000020">
    <property type="protein sequence ID" value="MTE17200.1"/>
    <property type="molecule type" value="Genomic_DNA"/>
</dbReference>
<name>A0A6I3L835_9NOCA</name>
<gene>
    <name evidence="1" type="ORF">GLP40_31235</name>
</gene>
<dbReference type="SUPFAM" id="SSF117396">
    <property type="entry name" value="TM1631-like"/>
    <property type="match status" value="1"/>
</dbReference>
<proteinExistence type="predicted"/>
<dbReference type="PANTHER" id="PTHR30348">
    <property type="entry name" value="UNCHARACTERIZED PROTEIN YECE"/>
    <property type="match status" value="1"/>
</dbReference>
<accession>A0A6I3L835</accession>
<organism evidence="1 2">
    <name type="scientific">Nocardia aurantiaca</name>
    <dbReference type="NCBI Taxonomy" id="2675850"/>
    <lineage>
        <taxon>Bacteria</taxon>
        <taxon>Bacillati</taxon>
        <taxon>Actinomycetota</taxon>
        <taxon>Actinomycetes</taxon>
        <taxon>Mycobacteriales</taxon>
        <taxon>Nocardiaceae</taxon>
        <taxon>Nocardia</taxon>
    </lineage>
</organism>
<dbReference type="Proteomes" id="UP000432464">
    <property type="component" value="Unassembled WGS sequence"/>
</dbReference>
<dbReference type="InterPro" id="IPR036520">
    <property type="entry name" value="UPF0759_sf"/>
</dbReference>
<protein>
    <submittedName>
        <fullName evidence="1">DUF72 domain-containing protein</fullName>
    </submittedName>
</protein>
<dbReference type="Gene3D" id="3.20.20.410">
    <property type="entry name" value="Protein of unknown function UPF0759"/>
    <property type="match status" value="1"/>
</dbReference>
<evidence type="ECO:0000313" key="2">
    <source>
        <dbReference type="Proteomes" id="UP000432464"/>
    </source>
</evidence>
<dbReference type="InterPro" id="IPR002763">
    <property type="entry name" value="DUF72"/>
</dbReference>
<evidence type="ECO:0000313" key="1">
    <source>
        <dbReference type="EMBL" id="MTE17200.1"/>
    </source>
</evidence>
<dbReference type="RefSeq" id="WP_154791601.1">
    <property type="nucleotide sequence ID" value="NZ_WMBB01000020.1"/>
</dbReference>
<dbReference type="PANTHER" id="PTHR30348:SF4">
    <property type="entry name" value="DUF72 DOMAIN-CONTAINING PROTEIN"/>
    <property type="match status" value="1"/>
</dbReference>
<dbReference type="AlphaFoldDB" id="A0A6I3L835"/>
<reference evidence="1 2" key="1">
    <citation type="submission" date="2019-11" db="EMBL/GenBank/DDBJ databases">
        <title>Nocardia sp. nov. CT2-14 isolated from soil.</title>
        <authorList>
            <person name="Kanchanasin P."/>
            <person name="Tanasupawat S."/>
            <person name="Yuki M."/>
            <person name="Kudo T."/>
        </authorList>
    </citation>
    <scope>NUCLEOTIDE SEQUENCE [LARGE SCALE GENOMIC DNA]</scope>
    <source>
        <strain evidence="1 2">CT2-14</strain>
    </source>
</reference>
<sequence length="258" mass="29556">MTVFVGTSGWQYADWREVLYPKGVGQRRWLECYARGFATVELNAAFYRPVARSTFEGWRKRTPGDFVMAVKASRVVTHYRRLSDVEVPVERMIDAARGLGDRLGPILLQLPPTLTAAPDRLDTVLGLIPDDLRVAVEPRHETWWSDEVREVLEAHNAALCWADRLNHPVTPLWRTADWSYVRFHEGAGRPRPRYPERVLAEWVRHIDDAWEQDQDVYVYFNNDPGGAAVHDAVRFADLARTAGRPVTRTPDRLPLASD</sequence>
<keyword evidence="2" id="KW-1185">Reference proteome</keyword>
<dbReference type="Pfam" id="PF01904">
    <property type="entry name" value="DUF72"/>
    <property type="match status" value="1"/>
</dbReference>
<comment type="caution">
    <text evidence="1">The sequence shown here is derived from an EMBL/GenBank/DDBJ whole genome shotgun (WGS) entry which is preliminary data.</text>
</comment>